<protein>
    <submittedName>
        <fullName evidence="2">Mediator of RNA polymerase II transcription subunit 33A</fullName>
    </submittedName>
</protein>
<dbReference type="GO" id="GO:0016592">
    <property type="term" value="C:mediator complex"/>
    <property type="evidence" value="ECO:0007669"/>
    <property type="project" value="InterPro"/>
</dbReference>
<feature type="transmembrane region" description="Helical" evidence="1">
    <location>
        <begin position="1163"/>
        <end position="1181"/>
    </location>
</feature>
<reference evidence="2" key="1">
    <citation type="submission" date="2019-12" db="EMBL/GenBank/DDBJ databases">
        <authorList>
            <person name="Scholes J."/>
        </authorList>
    </citation>
    <scope>NUCLEOTIDE SEQUENCE</scope>
</reference>
<keyword evidence="1" id="KW-0472">Membrane</keyword>
<evidence type="ECO:0000313" key="2">
    <source>
        <dbReference type="EMBL" id="CAA0807076.1"/>
    </source>
</evidence>
<sequence length="1284" mass="140354">MEVATQSNGVVWDSILAQTKVAQEKGCDPLLWSIQVSSNLSSVGIGLPCVELSNHLVSHICWENNVPIAWKFLEKAMVLKIVPPLLVLGLLSTRVVPYRRSCPAAFRLYMELLNRHAFSLKVSMNLPNYQKTMNVLDKILGLSQKFGIQVNESGALLVLYVFSIVWQLVDAALDDEELLQLTDNDPKWPVKPQDMDVDGSNIYGEKRSEYSKRLQTFNTVMAIELIGQFLQNKVTSGILFMARQNMNAVWESFNQRMQLLLENSSALRNMNFTTQEILRQLISNNHKTKSRHFQATLPQEFDSVLESRPLVHSAGLCLGTSMSALWLPLDMLLEDAMDGSQVNATSAVEIITGLVKSLKAINAASWHEVFLGLWMAALRLVQRERDPIEGPLPRLDTRLSMLLSITTLVAVDLIEEEECISTDKIEYDSGIEHRVPGKRRMDLMFSVQNLHGYQSLLAPPQTVISAANQAATKAMMFVSGINVGNSYFECISSMDMPINCSGSLHHLIVEACIARNLLDTSAYFWPGYVNGRINQLPNNIPSQVPGWSLFMKGASLTPIMINALASTPASSFAEIEKVFEIAVKGSSDERIAAATILCGASLIRGWNIQEHTVYFITRLLSPPVPIDYSDSESHLISFAPMLNVLLVGIAPFDCVHIFSLHGVVPELAASLMTLCEVFGSCVPDVSWALPTGEEISAHVVFTNAFTLLLRLWRFNHPPLEYGVGDVPPVGSQLTPEYLLLVRNSLLLSPEQSLQRDLNRRRLAQVVASSARGPIFVDSFPKLKVWYRQHLACLASPLTGLVNGTTVHHTVDALLYMMFRRINKQSAGSGGSSSSSGDDRCLRPKLPAWDILEAVPFVADAALTACAHGRLSPRELCTGLKDLADYLPATLATIVSYFSAEVTRGVWKSVFMNGTDWPSPAANISNVEEQIKKILAATGVDVPSLAAGLSASSPPSLPLPLAAFVSLTITYKLDRASQRFLDLAGPALESLAAGCPWPCMPVVASLWTQKARRWSDFLIFSSSRTVFLHSVPAVVCLLRACFRAAVGPAPPSGPLLGQGGLSPAAPGIVYLRFFRSIRDIMFLRDEVVSLLMHTVADVVGTAREKRSFAAALTKVKLASSLGASVIFLTGGPGLVQSLLKETLPSWFVSARPESGGGVLRVMKGYALAYLALLCGAFAWGVGPGPAGRRRPKILGRHLEFVASALDGKISLGCDEALWQAYVSGFLSLMVRCAPCWVVELRVELLRRLCVGLRRWGEEELMLALFGAGGEAAMGSAAELVVEIEQ</sequence>
<keyword evidence="3" id="KW-1185">Reference proteome</keyword>
<organism evidence="2 3">
    <name type="scientific">Striga hermonthica</name>
    <name type="common">Purple witchweed</name>
    <name type="synonym">Buchnera hermonthica</name>
    <dbReference type="NCBI Taxonomy" id="68872"/>
    <lineage>
        <taxon>Eukaryota</taxon>
        <taxon>Viridiplantae</taxon>
        <taxon>Streptophyta</taxon>
        <taxon>Embryophyta</taxon>
        <taxon>Tracheophyta</taxon>
        <taxon>Spermatophyta</taxon>
        <taxon>Magnoliopsida</taxon>
        <taxon>eudicotyledons</taxon>
        <taxon>Gunneridae</taxon>
        <taxon>Pentapetalae</taxon>
        <taxon>asterids</taxon>
        <taxon>lamiids</taxon>
        <taxon>Lamiales</taxon>
        <taxon>Orobanchaceae</taxon>
        <taxon>Buchnereae</taxon>
        <taxon>Striga</taxon>
    </lineage>
</organism>
<name>A0A9N7MLN7_STRHE</name>
<keyword evidence="1" id="KW-1133">Transmembrane helix</keyword>
<comment type="caution">
    <text evidence="2">The sequence shown here is derived from an EMBL/GenBank/DDBJ whole genome shotgun (WGS) entry which is preliminary data.</text>
</comment>
<dbReference type="OrthoDB" id="625764at2759"/>
<dbReference type="PANTHER" id="PTHR33739:SF5">
    <property type="entry name" value="MEDIATOR OF RNA POLYMERASE II TRANSCRIPTION SUBUNIT 33A"/>
    <property type="match status" value="1"/>
</dbReference>
<proteinExistence type="predicted"/>
<evidence type="ECO:0000256" key="1">
    <source>
        <dbReference type="SAM" id="Phobius"/>
    </source>
</evidence>
<evidence type="ECO:0000313" key="3">
    <source>
        <dbReference type="Proteomes" id="UP001153555"/>
    </source>
</evidence>
<keyword evidence="1" id="KW-0812">Transmembrane</keyword>
<dbReference type="InterPro" id="IPR039638">
    <property type="entry name" value="MED33A/B"/>
</dbReference>
<dbReference type="GO" id="GO:2000762">
    <property type="term" value="P:regulation of phenylpropanoid metabolic process"/>
    <property type="evidence" value="ECO:0007669"/>
    <property type="project" value="InterPro"/>
</dbReference>
<dbReference type="EMBL" id="CACSLK010000984">
    <property type="protein sequence ID" value="CAA0807076.1"/>
    <property type="molecule type" value="Genomic_DNA"/>
</dbReference>
<dbReference type="Proteomes" id="UP001153555">
    <property type="component" value="Unassembled WGS sequence"/>
</dbReference>
<accession>A0A9N7MLN7</accession>
<dbReference type="PANTHER" id="PTHR33739">
    <property type="entry name" value="OS07G0681500 PROTEIN"/>
    <property type="match status" value="1"/>
</dbReference>
<gene>
    <name evidence="2" type="ORF">SHERM_09943</name>
</gene>